<evidence type="ECO:0000313" key="3">
    <source>
        <dbReference type="Proteomes" id="UP001303046"/>
    </source>
</evidence>
<accession>A0ABR1DDV6</accession>
<name>A0ABR1DDV6_NECAM</name>
<sequence length="94" mass="10794">MNSWKGGLCGLIRVHRTLNGRKILEEQRRTSLKKCSRDLRECNIPLTALLDDDETAPLEMEVVMERFYSNLFRSSTPVSRPNIPTDEAPPRILP</sequence>
<feature type="region of interest" description="Disordered" evidence="1">
    <location>
        <begin position="74"/>
        <end position="94"/>
    </location>
</feature>
<organism evidence="2 3">
    <name type="scientific">Necator americanus</name>
    <name type="common">Human hookworm</name>
    <dbReference type="NCBI Taxonomy" id="51031"/>
    <lineage>
        <taxon>Eukaryota</taxon>
        <taxon>Metazoa</taxon>
        <taxon>Ecdysozoa</taxon>
        <taxon>Nematoda</taxon>
        <taxon>Chromadorea</taxon>
        <taxon>Rhabditida</taxon>
        <taxon>Rhabditina</taxon>
        <taxon>Rhabditomorpha</taxon>
        <taxon>Strongyloidea</taxon>
        <taxon>Ancylostomatidae</taxon>
        <taxon>Bunostominae</taxon>
        <taxon>Necator</taxon>
    </lineage>
</organism>
<comment type="caution">
    <text evidence="2">The sequence shown here is derived from an EMBL/GenBank/DDBJ whole genome shotgun (WGS) entry which is preliminary data.</text>
</comment>
<evidence type="ECO:0000313" key="2">
    <source>
        <dbReference type="EMBL" id="KAK6748669.1"/>
    </source>
</evidence>
<proteinExistence type="predicted"/>
<evidence type="ECO:0000256" key="1">
    <source>
        <dbReference type="SAM" id="MobiDB-lite"/>
    </source>
</evidence>
<reference evidence="2 3" key="1">
    <citation type="submission" date="2023-08" db="EMBL/GenBank/DDBJ databases">
        <title>A Necator americanus chromosomal reference genome.</title>
        <authorList>
            <person name="Ilik V."/>
            <person name="Petrzelkova K.J."/>
            <person name="Pardy F."/>
            <person name="Fuh T."/>
            <person name="Niatou-Singa F.S."/>
            <person name="Gouil Q."/>
            <person name="Baker L."/>
            <person name="Ritchie M.E."/>
            <person name="Jex A.R."/>
            <person name="Gazzola D."/>
            <person name="Li H."/>
            <person name="Toshio Fujiwara R."/>
            <person name="Zhan B."/>
            <person name="Aroian R.V."/>
            <person name="Pafco B."/>
            <person name="Schwarz E.M."/>
        </authorList>
    </citation>
    <scope>NUCLEOTIDE SEQUENCE [LARGE SCALE GENOMIC DNA]</scope>
    <source>
        <strain evidence="2 3">Aroian</strain>
        <tissue evidence="2">Whole animal</tissue>
    </source>
</reference>
<gene>
    <name evidence="2" type="primary">Necator_chrIV.g14636</name>
    <name evidence="2" type="ORF">RB195_001341</name>
</gene>
<keyword evidence="3" id="KW-1185">Reference proteome</keyword>
<protein>
    <submittedName>
        <fullName evidence="2">Uncharacterized protein</fullName>
    </submittedName>
</protein>
<dbReference type="Proteomes" id="UP001303046">
    <property type="component" value="Unassembled WGS sequence"/>
</dbReference>
<dbReference type="EMBL" id="JAVFWL010000004">
    <property type="protein sequence ID" value="KAK6748669.1"/>
    <property type="molecule type" value="Genomic_DNA"/>
</dbReference>